<evidence type="ECO:0000313" key="2">
    <source>
        <dbReference type="EMBL" id="PMD29034.1"/>
    </source>
</evidence>
<organism evidence="2 3">
    <name type="scientific">Hyaloscypha variabilis (strain UAMH 11265 / GT02V1 / F)</name>
    <name type="common">Meliniomyces variabilis</name>
    <dbReference type="NCBI Taxonomy" id="1149755"/>
    <lineage>
        <taxon>Eukaryota</taxon>
        <taxon>Fungi</taxon>
        <taxon>Dikarya</taxon>
        <taxon>Ascomycota</taxon>
        <taxon>Pezizomycotina</taxon>
        <taxon>Leotiomycetes</taxon>
        <taxon>Helotiales</taxon>
        <taxon>Hyaloscyphaceae</taxon>
        <taxon>Hyaloscypha</taxon>
        <taxon>Hyaloscypha variabilis</taxon>
    </lineage>
</organism>
<reference evidence="2 3" key="1">
    <citation type="submission" date="2016-04" db="EMBL/GenBank/DDBJ databases">
        <title>A degradative enzymes factory behind the ericoid mycorrhizal symbiosis.</title>
        <authorList>
            <consortium name="DOE Joint Genome Institute"/>
            <person name="Martino E."/>
            <person name="Morin E."/>
            <person name="Grelet G."/>
            <person name="Kuo A."/>
            <person name="Kohler A."/>
            <person name="Daghino S."/>
            <person name="Barry K."/>
            <person name="Choi C."/>
            <person name="Cichocki N."/>
            <person name="Clum A."/>
            <person name="Copeland A."/>
            <person name="Hainaut M."/>
            <person name="Haridas S."/>
            <person name="Labutti K."/>
            <person name="Lindquist E."/>
            <person name="Lipzen A."/>
            <person name="Khouja H.-R."/>
            <person name="Murat C."/>
            <person name="Ohm R."/>
            <person name="Olson A."/>
            <person name="Spatafora J."/>
            <person name="Veneault-Fourrey C."/>
            <person name="Henrissat B."/>
            <person name="Grigoriev I."/>
            <person name="Martin F."/>
            <person name="Perotto S."/>
        </authorList>
    </citation>
    <scope>NUCLEOTIDE SEQUENCE [LARGE SCALE GENOMIC DNA]</scope>
    <source>
        <strain evidence="2 3">F</strain>
    </source>
</reference>
<gene>
    <name evidence="2" type="ORF">L207DRAFT_475841</name>
</gene>
<dbReference type="STRING" id="1149755.A0A2J6QRZ7"/>
<dbReference type="Proteomes" id="UP000235786">
    <property type="component" value="Unassembled WGS sequence"/>
</dbReference>
<dbReference type="PANTHER" id="PTHR24148:SF73">
    <property type="entry name" value="HET DOMAIN PROTEIN (AFU_ORTHOLOGUE AFUA_8G01020)"/>
    <property type="match status" value="1"/>
</dbReference>
<dbReference type="PANTHER" id="PTHR24148">
    <property type="entry name" value="ANKYRIN REPEAT DOMAIN-CONTAINING PROTEIN 39 HOMOLOG-RELATED"/>
    <property type="match status" value="1"/>
</dbReference>
<name>A0A2J6QRZ7_HYAVF</name>
<dbReference type="EMBL" id="KZ613979">
    <property type="protein sequence ID" value="PMD29034.1"/>
    <property type="molecule type" value="Genomic_DNA"/>
</dbReference>
<dbReference type="InterPro" id="IPR010730">
    <property type="entry name" value="HET"/>
</dbReference>
<proteinExistence type="predicted"/>
<accession>A0A2J6QRZ7</accession>
<dbReference type="InterPro" id="IPR052895">
    <property type="entry name" value="HetReg/Transcr_Mod"/>
</dbReference>
<dbReference type="OrthoDB" id="3598674at2759"/>
<feature type="domain" description="Heterokaryon incompatibility" evidence="1">
    <location>
        <begin position="63"/>
        <end position="207"/>
    </location>
</feature>
<evidence type="ECO:0000313" key="3">
    <source>
        <dbReference type="Proteomes" id="UP000235786"/>
    </source>
</evidence>
<sequence>MPRRTRKTALRAARKAEIDKAALYKPLNAHRKEVRLLTIIPNEFAEDIHCSLARVSLDDPPSYEALSYAWGSPQCTRQIYLDEVPYAVTNNLESALRHLRYLDRSRVLWIDALCINQRDLLERNSQITHMSDVYERASEVVAWLGDEYEHSDLAFDAFEALPNSDQIHWDAENNPMLQRVSVNPEYLTAVCQLLDRSWWHRVWTVQESILGRSLRFYCGHRQICANSLFAVAKSYFKHRTSCCHDQLGVFRRTHTFPYLEALHALYQIRQRRNIYKLQNLIASYRSRRCADPRDKIYGLLGLASGEEVNLIRPDYSIPTPEVYEQVSLRLIEKSRSLQILSQVYPRHMNPIGIETIKLPSWVPDWTSKGSYHQHIHLRIRLDRNRDYMASAGSFASIKSIKEGEIALRVRLFSSFSVLSHAHDSEPYYNYDIFNEWETLARTTKQFDQLYADSASTTYYDAYWQTLCCSIAPSRSINSTFTVAQLKQFSEYVTASTKMRKLFISKDEGWLGLAPMDAENGDRIALLEGGSVPYILRPVSGDGTEYEFIGDAYVHGIMDGEAWKVDDLVDIVLV</sequence>
<evidence type="ECO:0000259" key="1">
    <source>
        <dbReference type="Pfam" id="PF06985"/>
    </source>
</evidence>
<dbReference type="AlphaFoldDB" id="A0A2J6QRZ7"/>
<protein>
    <submittedName>
        <fullName evidence="2">HET-domain-containing protein</fullName>
    </submittedName>
</protein>
<keyword evidence="3" id="KW-1185">Reference proteome</keyword>
<dbReference type="Pfam" id="PF26639">
    <property type="entry name" value="Het-6_barrel"/>
    <property type="match status" value="1"/>
</dbReference>
<dbReference type="Pfam" id="PF06985">
    <property type="entry name" value="HET"/>
    <property type="match status" value="1"/>
</dbReference>